<gene>
    <name evidence="2" type="ORF">AMPC_27600</name>
</gene>
<dbReference type="Proteomes" id="UP001162734">
    <property type="component" value="Chromosome"/>
</dbReference>
<organism evidence="2 3">
    <name type="scientific">Anaeromyxobacter paludicola</name>
    <dbReference type="NCBI Taxonomy" id="2918171"/>
    <lineage>
        <taxon>Bacteria</taxon>
        <taxon>Pseudomonadati</taxon>
        <taxon>Myxococcota</taxon>
        <taxon>Myxococcia</taxon>
        <taxon>Myxococcales</taxon>
        <taxon>Cystobacterineae</taxon>
        <taxon>Anaeromyxobacteraceae</taxon>
        <taxon>Anaeromyxobacter</taxon>
    </lineage>
</organism>
<feature type="region of interest" description="Disordered" evidence="1">
    <location>
        <begin position="27"/>
        <end position="66"/>
    </location>
</feature>
<dbReference type="EMBL" id="AP025592">
    <property type="protein sequence ID" value="BDG09647.1"/>
    <property type="molecule type" value="Genomic_DNA"/>
</dbReference>
<proteinExistence type="predicted"/>
<name>A0ABM7XCP2_9BACT</name>
<evidence type="ECO:0000313" key="3">
    <source>
        <dbReference type="Proteomes" id="UP001162734"/>
    </source>
</evidence>
<evidence type="ECO:0000313" key="2">
    <source>
        <dbReference type="EMBL" id="BDG09647.1"/>
    </source>
</evidence>
<keyword evidence="3" id="KW-1185">Reference proteome</keyword>
<protein>
    <submittedName>
        <fullName evidence="2">Uncharacterized protein</fullName>
    </submittedName>
</protein>
<reference evidence="3" key="1">
    <citation type="journal article" date="2022" name="Int. J. Syst. Evol. Microbiol.">
        <title>Anaeromyxobacter oryzae sp. nov., Anaeromyxobacter diazotrophicus sp. nov. and Anaeromyxobacter paludicola sp. nov., isolated from paddy soils.</title>
        <authorList>
            <person name="Itoh H."/>
            <person name="Xu Z."/>
            <person name="Mise K."/>
            <person name="Masuda Y."/>
            <person name="Ushijima N."/>
            <person name="Hayakawa C."/>
            <person name="Shiratori Y."/>
            <person name="Senoo K."/>
        </authorList>
    </citation>
    <scope>NUCLEOTIDE SEQUENCE [LARGE SCALE GENOMIC DNA]</scope>
    <source>
        <strain evidence="3">Red630</strain>
    </source>
</reference>
<evidence type="ECO:0000256" key="1">
    <source>
        <dbReference type="SAM" id="MobiDB-lite"/>
    </source>
</evidence>
<accession>A0ABM7XCP2</accession>
<dbReference type="RefSeq" id="WP_248341922.1">
    <property type="nucleotide sequence ID" value="NZ_AP025592.1"/>
</dbReference>
<sequence length="66" mass="7437">MPRDFAAAAVRRSVEEAKRAFLAAFEEEEQRPRAKKERREAAPAPRPANGSLTVTDEDREWLARGA</sequence>